<reference evidence="5" key="1">
    <citation type="submission" date="2016-11" db="EMBL/GenBank/DDBJ databases">
        <authorList>
            <person name="Varghese N."/>
            <person name="Submissions S."/>
        </authorList>
    </citation>
    <scope>NUCLEOTIDE SEQUENCE [LARGE SCALE GENOMIC DNA]</scope>
    <source>
        <strain evidence="5">DSM 16219</strain>
    </source>
</reference>
<dbReference type="PANTHER" id="PTHR30055">
    <property type="entry name" value="HTH-TYPE TRANSCRIPTIONAL REGULATOR RUTR"/>
    <property type="match status" value="1"/>
</dbReference>
<dbReference type="PROSITE" id="PS50977">
    <property type="entry name" value="HTH_TETR_2"/>
    <property type="match status" value="1"/>
</dbReference>
<gene>
    <name evidence="4" type="ORF">SAMN02745216_01500</name>
</gene>
<dbReference type="STRING" id="1121393.SAMN02745216_01500"/>
<dbReference type="InterPro" id="IPR009057">
    <property type="entry name" value="Homeodomain-like_sf"/>
</dbReference>
<dbReference type="InterPro" id="IPR023772">
    <property type="entry name" value="DNA-bd_HTH_TetR-type_CS"/>
</dbReference>
<evidence type="ECO:0000256" key="2">
    <source>
        <dbReference type="PROSITE-ProRule" id="PRU00335"/>
    </source>
</evidence>
<organism evidence="4 5">
    <name type="scientific">Desulfatibacillum alkenivorans DSM 16219</name>
    <dbReference type="NCBI Taxonomy" id="1121393"/>
    <lineage>
        <taxon>Bacteria</taxon>
        <taxon>Pseudomonadati</taxon>
        <taxon>Thermodesulfobacteriota</taxon>
        <taxon>Desulfobacteria</taxon>
        <taxon>Desulfobacterales</taxon>
        <taxon>Desulfatibacillaceae</taxon>
        <taxon>Desulfatibacillum</taxon>
    </lineage>
</organism>
<dbReference type="PROSITE" id="PS01081">
    <property type="entry name" value="HTH_TETR_1"/>
    <property type="match status" value="1"/>
</dbReference>
<proteinExistence type="predicted"/>
<dbReference type="PANTHER" id="PTHR30055:SF187">
    <property type="entry name" value="TRANSCRIPTIONAL REGULATORY PROTEIN"/>
    <property type="match status" value="1"/>
</dbReference>
<evidence type="ECO:0000313" key="4">
    <source>
        <dbReference type="EMBL" id="SHJ34483.1"/>
    </source>
</evidence>
<dbReference type="GO" id="GO:0000976">
    <property type="term" value="F:transcription cis-regulatory region binding"/>
    <property type="evidence" value="ECO:0007669"/>
    <property type="project" value="TreeGrafter"/>
</dbReference>
<accession>A0A1M6IJB8</accession>
<dbReference type="SUPFAM" id="SSF46689">
    <property type="entry name" value="Homeodomain-like"/>
    <property type="match status" value="1"/>
</dbReference>
<dbReference type="RefSeq" id="WP_073474546.1">
    <property type="nucleotide sequence ID" value="NZ_FQZU01000006.1"/>
</dbReference>
<dbReference type="Proteomes" id="UP000183994">
    <property type="component" value="Unassembled WGS sequence"/>
</dbReference>
<dbReference type="OrthoDB" id="9798857at2"/>
<dbReference type="SUPFAM" id="SSF48498">
    <property type="entry name" value="Tetracyclin repressor-like, C-terminal domain"/>
    <property type="match status" value="1"/>
</dbReference>
<name>A0A1M6IJB8_9BACT</name>
<protein>
    <submittedName>
        <fullName evidence="4">Transcriptional regulator, TetR family</fullName>
    </submittedName>
</protein>
<keyword evidence="5" id="KW-1185">Reference proteome</keyword>
<dbReference type="GO" id="GO:0003700">
    <property type="term" value="F:DNA-binding transcription factor activity"/>
    <property type="evidence" value="ECO:0007669"/>
    <property type="project" value="TreeGrafter"/>
</dbReference>
<dbReference type="Pfam" id="PF00440">
    <property type="entry name" value="TetR_N"/>
    <property type="match status" value="1"/>
</dbReference>
<dbReference type="Gene3D" id="1.10.357.10">
    <property type="entry name" value="Tetracycline Repressor, domain 2"/>
    <property type="match status" value="1"/>
</dbReference>
<evidence type="ECO:0000256" key="1">
    <source>
        <dbReference type="ARBA" id="ARBA00023125"/>
    </source>
</evidence>
<dbReference type="InterPro" id="IPR036271">
    <property type="entry name" value="Tet_transcr_reg_TetR-rel_C_sf"/>
</dbReference>
<keyword evidence="1 2" id="KW-0238">DNA-binding</keyword>
<evidence type="ECO:0000259" key="3">
    <source>
        <dbReference type="PROSITE" id="PS50977"/>
    </source>
</evidence>
<evidence type="ECO:0000313" key="5">
    <source>
        <dbReference type="Proteomes" id="UP000183994"/>
    </source>
</evidence>
<dbReference type="AlphaFoldDB" id="A0A1M6IJB8"/>
<dbReference type="EMBL" id="FQZU01000006">
    <property type="protein sequence ID" value="SHJ34483.1"/>
    <property type="molecule type" value="Genomic_DNA"/>
</dbReference>
<dbReference type="InterPro" id="IPR001647">
    <property type="entry name" value="HTH_TetR"/>
</dbReference>
<feature type="domain" description="HTH tetR-type" evidence="3">
    <location>
        <begin position="12"/>
        <end position="72"/>
    </location>
</feature>
<feature type="DNA-binding region" description="H-T-H motif" evidence="2">
    <location>
        <begin position="35"/>
        <end position="54"/>
    </location>
</feature>
<sequence length="202" mass="22840">MAKKRAPYKKTQNRKQLIIQAALQCFNEKGFTDSTMEEIRTRANSSYGSVYHHFKNKEQLAAAVYVEGVADFQEGLLQALEGDPGALEGLGKVVEYQFAWMEANPKWARYLVVMRHADFMQDAEAALKEQNKQAYPALWAFIRRHVQAGALRDLPPDLYATLLLGPCQEYTRLWVFGQAQTSPKNAAEEIVSAAWQALKSPE</sequence>
<dbReference type="PRINTS" id="PR00455">
    <property type="entry name" value="HTHTETR"/>
</dbReference>
<dbReference type="InterPro" id="IPR050109">
    <property type="entry name" value="HTH-type_TetR-like_transc_reg"/>
</dbReference>